<sequence length="807" mass="90455">MPPKRRKLLGRRTAAASAARAARASETPEQTSLRLSQMASSSAARLSMESAAARTERLASAASTMSSRRARLSVEERSLQNSQGAVRVARLRASQSPAQKTLRRLRDAIVKACSRSLESPEQTTSRRHRNTRATAASRALEQPQETAHRRFRNALSTASARALESPAQTTVRRIINARSTASARALESPAQTTVRRVRNARSTASARVAENSEVRRQRLENISSFRASLNGVTSPSASFWSNVAYNYDCTVNYSARRDVQIGAMDKVCTFCNAKKWAGEQPGLCCSGGKIKLPSLDEPPQPLRDLLLGTTSESTHFLEAIRKYNCCFQMTSFGAKAISEGGWMPTFKVQGQVYHLMGSLLADQGEPPQFLQIYFLADYNEQVDAHLGILPSDISIGPRRDILFRLQDMLHETNSYIRSLKFALQNNSLPSFSVVIDADRPPHGEHERRFNAPVCNEIAAVIHGEEHNSRDIVIKYQGGGLRCISELHLSYDCLQYHFLFPYGSDGYHFKIPICQASSDSMSTSKTVSCRAYYAYMFMVREGQQYSHRPDLIARVFRLQLRKLMDLILKGQVFGRAKCHMYTVEWQKRGLPHAHILLWLNDKVDANKIDDFISAEIPDPALEPLLHEIIKKNMIHGPCGANYEKRSCWSSGPTCAKGYPRKFISETQTATDGYPLYRRRSPAEGGRTVTVKGHTLDNSWVVPYCPLLSKTFGAHINVEYCHSVKSIKYICKYVNKGSDAAVFGIRRDNCVDEVADYVAGRYLSSSEAFWRIFGFPIHQRAPAIVQRIVTAQELNAVSLTSYSTERWWP</sequence>
<feature type="compositionally biased region" description="Polar residues" evidence="1">
    <location>
        <begin position="27"/>
        <end position="40"/>
    </location>
</feature>
<feature type="region of interest" description="Disordered" evidence="1">
    <location>
        <begin position="55"/>
        <end position="84"/>
    </location>
</feature>
<evidence type="ECO:0000313" key="4">
    <source>
        <dbReference type="Proteomes" id="UP000597762"/>
    </source>
</evidence>
<accession>A0A812D843</accession>
<dbReference type="AlphaFoldDB" id="A0A812D843"/>
<dbReference type="InterPro" id="IPR025476">
    <property type="entry name" value="Helitron_helicase-like"/>
</dbReference>
<dbReference type="OrthoDB" id="1728974at2759"/>
<dbReference type="Proteomes" id="UP000597762">
    <property type="component" value="Unassembled WGS sequence"/>
</dbReference>
<keyword evidence="4" id="KW-1185">Reference proteome</keyword>
<comment type="caution">
    <text evidence="3">The sequence shown here is derived from an EMBL/GenBank/DDBJ whole genome shotgun (WGS) entry which is preliminary data.</text>
</comment>
<gene>
    <name evidence="3" type="ORF">SPHA_48968</name>
</gene>
<dbReference type="EMBL" id="CAHIKZ030002775">
    <property type="protein sequence ID" value="CAE1291891.1"/>
    <property type="molecule type" value="Genomic_DNA"/>
</dbReference>
<evidence type="ECO:0000256" key="1">
    <source>
        <dbReference type="SAM" id="MobiDB-lite"/>
    </source>
</evidence>
<feature type="domain" description="Helitron helicase-like" evidence="2">
    <location>
        <begin position="539"/>
        <end position="596"/>
    </location>
</feature>
<reference evidence="3" key="1">
    <citation type="submission" date="2021-01" db="EMBL/GenBank/DDBJ databases">
        <authorList>
            <person name="Li R."/>
            <person name="Bekaert M."/>
        </authorList>
    </citation>
    <scope>NUCLEOTIDE SEQUENCE</scope>
    <source>
        <strain evidence="3">Farmed</strain>
    </source>
</reference>
<feature type="region of interest" description="Disordered" evidence="1">
    <location>
        <begin position="115"/>
        <end position="148"/>
    </location>
</feature>
<evidence type="ECO:0000313" key="3">
    <source>
        <dbReference type="EMBL" id="CAE1291891.1"/>
    </source>
</evidence>
<dbReference type="Pfam" id="PF14214">
    <property type="entry name" value="Helitron_like_N"/>
    <property type="match status" value="1"/>
</dbReference>
<dbReference type="PANTHER" id="PTHR45786">
    <property type="entry name" value="DNA BINDING PROTEIN-LIKE"/>
    <property type="match status" value="1"/>
</dbReference>
<dbReference type="PANTHER" id="PTHR45786:SF74">
    <property type="entry name" value="ATP-DEPENDENT DNA HELICASE"/>
    <property type="match status" value="1"/>
</dbReference>
<protein>
    <recommendedName>
        <fullName evidence="2">Helitron helicase-like domain-containing protein</fullName>
    </recommendedName>
</protein>
<feature type="compositionally biased region" description="Basic residues" evidence="1">
    <location>
        <begin position="1"/>
        <end position="10"/>
    </location>
</feature>
<feature type="compositionally biased region" description="Low complexity" evidence="1">
    <location>
        <begin position="55"/>
        <end position="67"/>
    </location>
</feature>
<feature type="region of interest" description="Disordered" evidence="1">
    <location>
        <begin position="1"/>
        <end position="40"/>
    </location>
</feature>
<evidence type="ECO:0000259" key="2">
    <source>
        <dbReference type="Pfam" id="PF14214"/>
    </source>
</evidence>
<feature type="compositionally biased region" description="Low complexity" evidence="1">
    <location>
        <begin position="11"/>
        <end position="25"/>
    </location>
</feature>
<organism evidence="3 4">
    <name type="scientific">Acanthosepion pharaonis</name>
    <name type="common">Pharaoh cuttlefish</name>
    <name type="synonym">Sepia pharaonis</name>
    <dbReference type="NCBI Taxonomy" id="158019"/>
    <lineage>
        <taxon>Eukaryota</taxon>
        <taxon>Metazoa</taxon>
        <taxon>Spiralia</taxon>
        <taxon>Lophotrochozoa</taxon>
        <taxon>Mollusca</taxon>
        <taxon>Cephalopoda</taxon>
        <taxon>Coleoidea</taxon>
        <taxon>Decapodiformes</taxon>
        <taxon>Sepiida</taxon>
        <taxon>Sepiina</taxon>
        <taxon>Sepiidae</taxon>
        <taxon>Acanthosepion</taxon>
    </lineage>
</organism>
<proteinExistence type="predicted"/>
<name>A0A812D843_ACAPH</name>